<gene>
    <name evidence="2" type="ORF">GCM10007876_16880</name>
</gene>
<dbReference type="PANTHER" id="PTHR35519">
    <property type="entry name" value="MEMBRANE PROTEINS"/>
    <property type="match status" value="1"/>
</dbReference>
<feature type="transmembrane region" description="Helical" evidence="1">
    <location>
        <begin position="42"/>
        <end position="63"/>
    </location>
</feature>
<reference evidence="2" key="2">
    <citation type="submission" date="2023-01" db="EMBL/GenBank/DDBJ databases">
        <title>Draft genome sequence of Litoribrevibacter albus strain NBRC 110071.</title>
        <authorList>
            <person name="Sun Q."/>
            <person name="Mori K."/>
        </authorList>
    </citation>
    <scope>NUCLEOTIDE SEQUENCE</scope>
    <source>
        <strain evidence="2">NBRC 110071</strain>
    </source>
</reference>
<dbReference type="InterPro" id="IPR025187">
    <property type="entry name" value="DUF4112"/>
</dbReference>
<keyword evidence="1" id="KW-1133">Transmembrane helix</keyword>
<dbReference type="AlphaFoldDB" id="A0AA37SA23"/>
<dbReference type="Pfam" id="PF13430">
    <property type="entry name" value="DUF4112"/>
    <property type="match status" value="1"/>
</dbReference>
<reference evidence="2" key="1">
    <citation type="journal article" date="2014" name="Int. J. Syst. Evol. Microbiol.">
        <title>Complete genome sequence of Corynebacterium casei LMG S-19264T (=DSM 44701T), isolated from a smear-ripened cheese.</title>
        <authorList>
            <consortium name="US DOE Joint Genome Institute (JGI-PGF)"/>
            <person name="Walter F."/>
            <person name="Albersmeier A."/>
            <person name="Kalinowski J."/>
            <person name="Ruckert C."/>
        </authorList>
    </citation>
    <scope>NUCLEOTIDE SEQUENCE</scope>
    <source>
        <strain evidence="2">NBRC 110071</strain>
    </source>
</reference>
<evidence type="ECO:0000256" key="1">
    <source>
        <dbReference type="SAM" id="Phobius"/>
    </source>
</evidence>
<accession>A0AA37SA23</accession>
<name>A0AA37SA23_9GAMM</name>
<proteinExistence type="predicted"/>
<dbReference type="PANTHER" id="PTHR35519:SF2">
    <property type="entry name" value="PH DOMAIN PROTEIN"/>
    <property type="match status" value="1"/>
</dbReference>
<keyword evidence="3" id="KW-1185">Reference proteome</keyword>
<protein>
    <recommendedName>
        <fullName evidence="4">DUF4112 domain-containing protein</fullName>
    </recommendedName>
</protein>
<evidence type="ECO:0008006" key="4">
    <source>
        <dbReference type="Google" id="ProtNLM"/>
    </source>
</evidence>
<feature type="transmembrane region" description="Helical" evidence="1">
    <location>
        <begin position="75"/>
        <end position="96"/>
    </location>
</feature>
<dbReference type="Proteomes" id="UP001161389">
    <property type="component" value="Unassembled WGS sequence"/>
</dbReference>
<organism evidence="2 3">
    <name type="scientific">Litoribrevibacter albus</name>
    <dbReference type="NCBI Taxonomy" id="1473156"/>
    <lineage>
        <taxon>Bacteria</taxon>
        <taxon>Pseudomonadati</taxon>
        <taxon>Pseudomonadota</taxon>
        <taxon>Gammaproteobacteria</taxon>
        <taxon>Oceanospirillales</taxon>
        <taxon>Oceanospirillaceae</taxon>
        <taxon>Litoribrevibacter</taxon>
    </lineage>
</organism>
<evidence type="ECO:0000313" key="2">
    <source>
        <dbReference type="EMBL" id="GLQ31209.1"/>
    </source>
</evidence>
<evidence type="ECO:0000313" key="3">
    <source>
        <dbReference type="Proteomes" id="UP001161389"/>
    </source>
</evidence>
<keyword evidence="1" id="KW-0472">Membrane</keyword>
<keyword evidence="1" id="KW-0812">Transmembrane</keyword>
<comment type="caution">
    <text evidence="2">The sequence shown here is derived from an EMBL/GenBank/DDBJ whole genome shotgun (WGS) entry which is preliminary data.</text>
</comment>
<sequence>MLSVMQSEDDLKLSLKRLNRFSRIMETQWRIPFTKIRFGLDFLIGLVPVVGDVLTGLLSLWLIKESLRYQLPKRIYIKMVLNVLLDVLVGSIPLLGDFFDLMFKANRRNLKLVIEHLESSK</sequence>
<dbReference type="EMBL" id="BSNM01000011">
    <property type="protein sequence ID" value="GLQ31209.1"/>
    <property type="molecule type" value="Genomic_DNA"/>
</dbReference>